<dbReference type="AlphaFoldDB" id="A0AAF1ALG6"/>
<dbReference type="Proteomes" id="UP000077755">
    <property type="component" value="Chromosome 2"/>
</dbReference>
<name>A0AAF1ALG6_DAUCS</name>
<gene>
    <name evidence="1" type="ORF">DCAR_0206293</name>
</gene>
<reference evidence="1" key="2">
    <citation type="submission" date="2022-03" db="EMBL/GenBank/DDBJ databases">
        <title>Draft title - Genomic analysis of global carrot germplasm unveils the trajectory of domestication and the origin of high carotenoid orange carrot.</title>
        <authorList>
            <person name="Iorizzo M."/>
            <person name="Ellison S."/>
            <person name="Senalik D."/>
            <person name="Macko-Podgorni A."/>
            <person name="Grzebelus D."/>
            <person name="Bostan H."/>
            <person name="Rolling W."/>
            <person name="Curaba J."/>
            <person name="Simon P."/>
        </authorList>
    </citation>
    <scope>NUCLEOTIDE SEQUENCE</scope>
    <source>
        <tissue evidence="1">Leaf</tissue>
    </source>
</reference>
<evidence type="ECO:0000313" key="2">
    <source>
        <dbReference type="Proteomes" id="UP000077755"/>
    </source>
</evidence>
<evidence type="ECO:0000313" key="1">
    <source>
        <dbReference type="EMBL" id="WOG87073.1"/>
    </source>
</evidence>
<accession>A0AAF1ALG6</accession>
<protein>
    <submittedName>
        <fullName evidence="1">Uncharacterized protein</fullName>
    </submittedName>
</protein>
<proteinExistence type="predicted"/>
<dbReference type="EMBL" id="CP093344">
    <property type="protein sequence ID" value="WOG87073.1"/>
    <property type="molecule type" value="Genomic_DNA"/>
</dbReference>
<organism evidence="1 2">
    <name type="scientific">Daucus carota subsp. sativus</name>
    <name type="common">Carrot</name>
    <dbReference type="NCBI Taxonomy" id="79200"/>
    <lineage>
        <taxon>Eukaryota</taxon>
        <taxon>Viridiplantae</taxon>
        <taxon>Streptophyta</taxon>
        <taxon>Embryophyta</taxon>
        <taxon>Tracheophyta</taxon>
        <taxon>Spermatophyta</taxon>
        <taxon>Magnoliopsida</taxon>
        <taxon>eudicotyledons</taxon>
        <taxon>Gunneridae</taxon>
        <taxon>Pentapetalae</taxon>
        <taxon>asterids</taxon>
        <taxon>campanulids</taxon>
        <taxon>Apiales</taxon>
        <taxon>Apiaceae</taxon>
        <taxon>Apioideae</taxon>
        <taxon>Scandiceae</taxon>
        <taxon>Daucinae</taxon>
        <taxon>Daucus</taxon>
        <taxon>Daucus sect. Daucus</taxon>
    </lineage>
</organism>
<keyword evidence="2" id="KW-1185">Reference proteome</keyword>
<sequence length="56" mass="5639">MVGLNTEVAAVGGATVTVKTGSGDWLPVSWFPRAEKVRSQATGACSSGRDLLGSCG</sequence>
<reference evidence="1" key="1">
    <citation type="journal article" date="2016" name="Nat. Genet.">
        <title>A high-quality carrot genome assembly provides new insights into carotenoid accumulation and asterid genome evolution.</title>
        <authorList>
            <person name="Iorizzo M."/>
            <person name="Ellison S."/>
            <person name="Senalik D."/>
            <person name="Zeng P."/>
            <person name="Satapoomin P."/>
            <person name="Huang J."/>
            <person name="Bowman M."/>
            <person name="Iovene M."/>
            <person name="Sanseverino W."/>
            <person name="Cavagnaro P."/>
            <person name="Yildiz M."/>
            <person name="Macko-Podgorni A."/>
            <person name="Moranska E."/>
            <person name="Grzebelus E."/>
            <person name="Grzebelus D."/>
            <person name="Ashrafi H."/>
            <person name="Zheng Z."/>
            <person name="Cheng S."/>
            <person name="Spooner D."/>
            <person name="Van Deynze A."/>
            <person name="Simon P."/>
        </authorList>
    </citation>
    <scope>NUCLEOTIDE SEQUENCE</scope>
    <source>
        <tissue evidence="1">Leaf</tissue>
    </source>
</reference>